<dbReference type="RefSeq" id="XP_012770373.1">
    <property type="nucleotide sequence ID" value="XM_012914919.1"/>
</dbReference>
<accession>A0A061BKH1</accession>
<name>A0A061BKH1_BABBI</name>
<dbReference type="VEuPathDB" id="PiroplasmaDB:BBBOND_0000730"/>
<reference evidence="1" key="2">
    <citation type="submission" date="2014-06" db="EMBL/GenBank/DDBJ databases">
        <authorList>
            <person name="Aslett M."/>
            <person name="De Silva Nishadi"/>
        </authorList>
    </citation>
    <scope>NUCLEOTIDE SEQUENCE</scope>
    <source>
        <strain evidence="1">Bond</strain>
    </source>
</reference>
<proteinExistence type="predicted"/>
<dbReference type="EMBL" id="LK054875">
    <property type="protein sequence ID" value="CDR71423.1"/>
    <property type="molecule type" value="Genomic_DNA"/>
</dbReference>
<sequence length="63" mass="7090">MKTAANPVRSTPTVQQHRATCRGIGAIQAERVGYVPKCDVNNRYIDAYKRYLTRLTPITPPCQ</sequence>
<dbReference type="GeneID" id="24561650"/>
<dbReference type="KEGG" id="bbig:BBBOND_0000730"/>
<organism evidence="1">
    <name type="scientific">Babesia bigemina</name>
    <dbReference type="NCBI Taxonomy" id="5866"/>
    <lineage>
        <taxon>Eukaryota</taxon>
        <taxon>Sar</taxon>
        <taxon>Alveolata</taxon>
        <taxon>Apicomplexa</taxon>
        <taxon>Aconoidasida</taxon>
        <taxon>Piroplasmida</taxon>
        <taxon>Babesiidae</taxon>
        <taxon>Babesia</taxon>
    </lineage>
</organism>
<dbReference type="AlphaFoldDB" id="A0A061BKH1"/>
<evidence type="ECO:0000313" key="1">
    <source>
        <dbReference type="EMBL" id="CDR71423.1"/>
    </source>
</evidence>
<protein>
    <submittedName>
        <fullName evidence="1">Uncharacterized protein</fullName>
    </submittedName>
</protein>
<gene>
    <name evidence="1" type="ORF">BBBOND_0000730</name>
</gene>
<reference evidence="1" key="1">
    <citation type="journal article" date="2014" name="Nucleic Acids Res.">
        <title>The evolutionary dynamics of variant antigen genes in Babesia reveal a history of genomic innovation underlying host-parasite interaction.</title>
        <authorList>
            <person name="Jackson A.P."/>
            <person name="Otto T.D."/>
            <person name="Darby A."/>
            <person name="Ramaprasad A."/>
            <person name="Xia D."/>
            <person name="Echaide I.E."/>
            <person name="Farber M."/>
            <person name="Gahlot S."/>
            <person name="Gamble J."/>
            <person name="Gupta D."/>
            <person name="Gupta Y."/>
            <person name="Jackson L."/>
            <person name="Malandrin L."/>
            <person name="Malas T.B."/>
            <person name="Moussa E."/>
            <person name="Nair M."/>
            <person name="Reid AJ."/>
            <person name="Sanders M."/>
            <person name="Sharma J."/>
            <person name="Tracey A."/>
            <person name="Quail M.A."/>
            <person name="Weir W."/>
            <person name="Wastling J.M."/>
            <person name="Hall N."/>
            <person name="Willadsen P."/>
            <person name="Lingelbach K."/>
            <person name="Shiels B."/>
            <person name="Tait A."/>
            <person name="Berriman M."/>
            <person name="Allred D.R."/>
            <person name="Pain A."/>
        </authorList>
    </citation>
    <scope>NUCLEOTIDE SEQUENCE</scope>
    <source>
        <strain evidence="1">Bond</strain>
    </source>
</reference>